<evidence type="ECO:0000313" key="2">
    <source>
        <dbReference type="Proteomes" id="UP001292094"/>
    </source>
</evidence>
<organism evidence="1 2">
    <name type="scientific">Petrolisthes manimaculis</name>
    <dbReference type="NCBI Taxonomy" id="1843537"/>
    <lineage>
        <taxon>Eukaryota</taxon>
        <taxon>Metazoa</taxon>
        <taxon>Ecdysozoa</taxon>
        <taxon>Arthropoda</taxon>
        <taxon>Crustacea</taxon>
        <taxon>Multicrustacea</taxon>
        <taxon>Malacostraca</taxon>
        <taxon>Eumalacostraca</taxon>
        <taxon>Eucarida</taxon>
        <taxon>Decapoda</taxon>
        <taxon>Pleocyemata</taxon>
        <taxon>Anomura</taxon>
        <taxon>Galatheoidea</taxon>
        <taxon>Porcellanidae</taxon>
        <taxon>Petrolisthes</taxon>
    </lineage>
</organism>
<proteinExistence type="predicted"/>
<dbReference type="Proteomes" id="UP001292094">
    <property type="component" value="Unassembled WGS sequence"/>
</dbReference>
<reference evidence="1" key="1">
    <citation type="submission" date="2023-11" db="EMBL/GenBank/DDBJ databases">
        <title>Genome assemblies of two species of porcelain crab, Petrolisthes cinctipes and Petrolisthes manimaculis (Anomura: Porcellanidae).</title>
        <authorList>
            <person name="Angst P."/>
        </authorList>
    </citation>
    <scope>NUCLEOTIDE SEQUENCE</scope>
    <source>
        <strain evidence="1">PB745_02</strain>
        <tissue evidence="1">Gill</tissue>
    </source>
</reference>
<accession>A0AAE1PFQ8</accession>
<dbReference type="EMBL" id="JAWZYT010001990">
    <property type="protein sequence ID" value="KAK4307584.1"/>
    <property type="molecule type" value="Genomic_DNA"/>
</dbReference>
<comment type="caution">
    <text evidence="1">The sequence shown here is derived from an EMBL/GenBank/DDBJ whole genome shotgun (WGS) entry which is preliminary data.</text>
</comment>
<dbReference type="AlphaFoldDB" id="A0AAE1PFQ8"/>
<protein>
    <submittedName>
        <fullName evidence="1">Uncharacterized protein</fullName>
    </submittedName>
</protein>
<name>A0AAE1PFQ8_9EUCA</name>
<keyword evidence="2" id="KW-1185">Reference proteome</keyword>
<evidence type="ECO:0000313" key="1">
    <source>
        <dbReference type="EMBL" id="KAK4307584.1"/>
    </source>
</evidence>
<gene>
    <name evidence="1" type="ORF">Pmani_020651</name>
</gene>
<sequence>MNLAENDQIVQINYHPKGIRMWGGGGGVGEDGGVEGGGGGGGVGGGGGTVGACGDEVERLGLGEEVVEQWVCWGRRKGNSGCVGGGGGGKVGVVWGGGGGTVGMSGGV</sequence>